<gene>
    <name evidence="1" type="ORF">MJO28_004702</name>
</gene>
<evidence type="ECO:0000313" key="2">
    <source>
        <dbReference type="Proteomes" id="UP001060170"/>
    </source>
</evidence>
<reference evidence="2" key="1">
    <citation type="journal article" date="2018" name="BMC Genomics">
        <title>Genomic insights into host adaptation between the wheat stripe rust pathogen (Puccinia striiformis f. sp. tritici) and the barley stripe rust pathogen (Puccinia striiformis f. sp. hordei).</title>
        <authorList>
            <person name="Xia C."/>
            <person name="Wang M."/>
            <person name="Yin C."/>
            <person name="Cornejo O.E."/>
            <person name="Hulbert S.H."/>
            <person name="Chen X."/>
        </authorList>
    </citation>
    <scope>NUCLEOTIDE SEQUENCE [LARGE SCALE GENOMIC DNA]</scope>
    <source>
        <strain evidence="2">93-210</strain>
    </source>
</reference>
<organism evidence="1 2">
    <name type="scientific">Puccinia striiformis f. sp. tritici</name>
    <dbReference type="NCBI Taxonomy" id="168172"/>
    <lineage>
        <taxon>Eukaryota</taxon>
        <taxon>Fungi</taxon>
        <taxon>Dikarya</taxon>
        <taxon>Basidiomycota</taxon>
        <taxon>Pucciniomycotina</taxon>
        <taxon>Pucciniomycetes</taxon>
        <taxon>Pucciniales</taxon>
        <taxon>Pucciniaceae</taxon>
        <taxon>Puccinia</taxon>
    </lineage>
</organism>
<proteinExistence type="predicted"/>
<accession>A0ACC0EHZ7</accession>
<name>A0ACC0EHZ7_9BASI</name>
<dbReference type="EMBL" id="CM045869">
    <property type="protein sequence ID" value="KAI7954302.1"/>
    <property type="molecule type" value="Genomic_DNA"/>
</dbReference>
<protein>
    <submittedName>
        <fullName evidence="1">Uncharacterized protein</fullName>
    </submittedName>
</protein>
<dbReference type="Proteomes" id="UP001060170">
    <property type="component" value="Chromosome 5"/>
</dbReference>
<comment type="caution">
    <text evidence="1">The sequence shown here is derived from an EMBL/GenBank/DDBJ whole genome shotgun (WGS) entry which is preliminary data.</text>
</comment>
<evidence type="ECO:0000313" key="1">
    <source>
        <dbReference type="EMBL" id="KAI7954302.1"/>
    </source>
</evidence>
<reference evidence="1 2" key="3">
    <citation type="journal article" date="2022" name="Microbiol. Spectr.">
        <title>Folding features and dynamics of 3D genome architecture in plant fungal pathogens.</title>
        <authorList>
            <person name="Xia C."/>
        </authorList>
    </citation>
    <scope>NUCLEOTIDE SEQUENCE [LARGE SCALE GENOMIC DNA]</scope>
    <source>
        <strain evidence="1 2">93-210</strain>
    </source>
</reference>
<sequence>MELNQELISNGANKADTSTNAKGLFTKDGELDLLSPKLLNQSPAVLVSLLSGHNIKSGISEEHQNQVDRSNLDFLDGLTRRSLPPNPAGARAVSSLAALPQTSHECRPNPSSSNASGPSKGGPPKRPQSAGPSIFMLSKIASQLTPMNQFPEKRNVSGSSAATTLSDVVFGAAAAQLVANLQAGDLLALCPVAYDRAVRQLNATQSFIKNLELKLNKAAKTVEQDECDVLVRAGTDQVIGL</sequence>
<reference evidence="2" key="2">
    <citation type="journal article" date="2018" name="Mol. Plant Microbe Interact.">
        <title>Genome sequence resources for the wheat stripe rust pathogen (Puccinia striiformis f. sp. tritici) and the barley stripe rust pathogen (Puccinia striiformis f. sp. hordei).</title>
        <authorList>
            <person name="Xia C."/>
            <person name="Wang M."/>
            <person name="Yin C."/>
            <person name="Cornejo O.E."/>
            <person name="Hulbert S.H."/>
            <person name="Chen X."/>
        </authorList>
    </citation>
    <scope>NUCLEOTIDE SEQUENCE [LARGE SCALE GENOMIC DNA]</scope>
    <source>
        <strain evidence="2">93-210</strain>
    </source>
</reference>
<keyword evidence="2" id="KW-1185">Reference proteome</keyword>